<dbReference type="InterPro" id="IPR039426">
    <property type="entry name" value="TonB-dep_rcpt-like"/>
</dbReference>
<dbReference type="PROSITE" id="PS52016">
    <property type="entry name" value="TONB_DEPENDENT_REC_3"/>
    <property type="match status" value="1"/>
</dbReference>
<dbReference type="InterPro" id="IPR023997">
    <property type="entry name" value="TonB-dep_OMP_SusC/RagA_CS"/>
</dbReference>
<dbReference type="Gene3D" id="2.170.130.10">
    <property type="entry name" value="TonB-dependent receptor, plug domain"/>
    <property type="match status" value="2"/>
</dbReference>
<dbReference type="STRING" id="393003.SAMN05660461_3281"/>
<evidence type="ECO:0000256" key="2">
    <source>
        <dbReference type="SAM" id="MobiDB-lite"/>
    </source>
</evidence>
<feature type="transmembrane region" description="Helical" evidence="3">
    <location>
        <begin position="6"/>
        <end position="26"/>
    </location>
</feature>
<comment type="similarity">
    <text evidence="1">Belongs to the TonB-dependent receptor family.</text>
</comment>
<evidence type="ECO:0000256" key="1">
    <source>
        <dbReference type="PROSITE-ProRule" id="PRU01360"/>
    </source>
</evidence>
<protein>
    <submittedName>
        <fullName evidence="6">TonB-dependent outer membrane receptor, SusC/RagA subfamily, signature region</fullName>
    </submittedName>
</protein>
<comment type="subcellular location">
    <subcellularLocation>
        <location evidence="1">Cell outer membrane</location>
        <topology evidence="1">Multi-pass membrane protein</topology>
    </subcellularLocation>
</comment>
<reference evidence="6 7" key="1">
    <citation type="submission" date="2017-02" db="EMBL/GenBank/DDBJ databases">
        <authorList>
            <person name="Peterson S.W."/>
        </authorList>
    </citation>
    <scope>NUCLEOTIDE SEQUENCE [LARGE SCALE GENOMIC DNA]</scope>
    <source>
        <strain evidence="6 7">DSM 18108</strain>
    </source>
</reference>
<dbReference type="GO" id="GO:0009279">
    <property type="term" value="C:cell outer membrane"/>
    <property type="evidence" value="ECO:0007669"/>
    <property type="project" value="UniProtKB-SubCell"/>
</dbReference>
<keyword evidence="1" id="KW-0998">Cell outer membrane</keyword>
<feature type="domain" description="TonB-dependent receptor plug" evidence="5">
    <location>
        <begin position="343"/>
        <end position="402"/>
    </location>
</feature>
<keyword evidence="3" id="KW-1133">Transmembrane helix</keyword>
<accession>A0A1T5NZU6</accession>
<gene>
    <name evidence="6" type="ORF">SAMN05660461_3281</name>
</gene>
<dbReference type="InterPro" id="IPR012910">
    <property type="entry name" value="Plug_dom"/>
</dbReference>
<keyword evidence="7" id="KW-1185">Reference proteome</keyword>
<evidence type="ECO:0000256" key="3">
    <source>
        <dbReference type="SAM" id="Phobius"/>
    </source>
</evidence>
<organism evidence="6 7">
    <name type="scientific">Chitinophaga ginsengisegetis</name>
    <dbReference type="NCBI Taxonomy" id="393003"/>
    <lineage>
        <taxon>Bacteria</taxon>
        <taxon>Pseudomonadati</taxon>
        <taxon>Bacteroidota</taxon>
        <taxon>Chitinophagia</taxon>
        <taxon>Chitinophagales</taxon>
        <taxon>Chitinophagaceae</taxon>
        <taxon>Chitinophaga</taxon>
    </lineage>
</organism>
<feature type="compositionally biased region" description="Pro residues" evidence="2">
    <location>
        <begin position="302"/>
        <end position="331"/>
    </location>
</feature>
<dbReference type="SUPFAM" id="SSF56935">
    <property type="entry name" value="Porins"/>
    <property type="match status" value="2"/>
</dbReference>
<keyword evidence="1" id="KW-1134">Transmembrane beta strand</keyword>
<dbReference type="Proteomes" id="UP000190166">
    <property type="component" value="Unassembled WGS sequence"/>
</dbReference>
<keyword evidence="1 3" id="KW-0812">Transmembrane</keyword>
<dbReference type="InterPro" id="IPR052173">
    <property type="entry name" value="Beta-lactam_resp_regulator"/>
</dbReference>
<feature type="transmembrane region" description="Helical" evidence="3">
    <location>
        <begin position="265"/>
        <end position="284"/>
    </location>
</feature>
<dbReference type="PANTHER" id="PTHR34978:SF3">
    <property type="entry name" value="SLR0241 PROTEIN"/>
    <property type="match status" value="1"/>
</dbReference>
<keyword evidence="1" id="KW-0813">Transport</keyword>
<dbReference type="EMBL" id="FUZZ01000002">
    <property type="protein sequence ID" value="SKD06035.1"/>
    <property type="molecule type" value="Genomic_DNA"/>
</dbReference>
<dbReference type="PANTHER" id="PTHR34978">
    <property type="entry name" value="POSSIBLE SENSOR-TRANSDUCER PROTEIN BLAR"/>
    <property type="match status" value="1"/>
</dbReference>
<evidence type="ECO:0000259" key="5">
    <source>
        <dbReference type="Pfam" id="PF07715"/>
    </source>
</evidence>
<proteinExistence type="inferred from homology"/>
<dbReference type="InterPro" id="IPR008756">
    <property type="entry name" value="Peptidase_M56"/>
</dbReference>
<dbReference type="InterPro" id="IPR037066">
    <property type="entry name" value="Plug_dom_sf"/>
</dbReference>
<dbReference type="Pfam" id="PF07715">
    <property type="entry name" value="Plug"/>
    <property type="match status" value="1"/>
</dbReference>
<feature type="transmembrane region" description="Helical" evidence="3">
    <location>
        <begin position="38"/>
        <end position="59"/>
    </location>
</feature>
<feature type="region of interest" description="Disordered" evidence="2">
    <location>
        <begin position="301"/>
        <end position="334"/>
    </location>
</feature>
<name>A0A1T5NZU6_9BACT</name>
<evidence type="ECO:0000313" key="7">
    <source>
        <dbReference type="Proteomes" id="UP000190166"/>
    </source>
</evidence>
<keyword evidence="1 3" id="KW-0472">Membrane</keyword>
<dbReference type="NCBIfam" id="TIGR04057">
    <property type="entry name" value="SusC_RagA_signa"/>
    <property type="match status" value="1"/>
</dbReference>
<evidence type="ECO:0000259" key="4">
    <source>
        <dbReference type="Pfam" id="PF05569"/>
    </source>
</evidence>
<dbReference type="RefSeq" id="WP_079470562.1">
    <property type="nucleotide sequence ID" value="NZ_FUZZ01000002.1"/>
</dbReference>
<dbReference type="Pfam" id="PF05569">
    <property type="entry name" value="Peptidase_M56"/>
    <property type="match status" value="1"/>
</dbReference>
<dbReference type="CDD" id="cd07341">
    <property type="entry name" value="M56_BlaR1_MecR1_like"/>
    <property type="match status" value="1"/>
</dbReference>
<sequence>MVPAILIYLLKANIALTLFFLAYRFGLRRLTFYTGNRLFLLTGIAFSSLFPLIPIDAFVNRHEVLADNVMTYVPDLAGWQAPAPVFTIWTLLVYIFWTGVSVMAIRFCFQLLSLWKIHRSSQRREIADIPVQVLQQPVNPFSFFRNIYINPVLHQPEELPAILRHEKVHVQQWHSVDVVLGELNNIFYWFNPGAWLMKTAIRENLEFITDRYLLKHGVDKTAYQYNLIKVSGIPYATAIANNFNFSHLKNRIIMMNSKKSSRYQMARYLVLGLLVGGTVLSLNYTKAPSVNPFISSIIKDTVPPPPPPPAPPKAPRPPAPPKVKQSPPAPPRVIKDTLAPVQKEGNVIRLRDVDPDKAPLYIVDGNPVESMEGISPDNIESISVLKDKSATAIYGPRAKNGVILITMKKDVRVVPATDTDHSAVKVVGFKTGINTNGNGVQTLPANVLLVVDGKKITQEEANNIPASSIKEVNVYKGGKATIYKGEAHPEGVVVITTKANPGGTVNPGGVIRVESDTVIVK</sequence>
<feature type="transmembrane region" description="Helical" evidence="3">
    <location>
        <begin position="86"/>
        <end position="109"/>
    </location>
</feature>
<keyword evidence="6" id="KW-0675">Receptor</keyword>
<evidence type="ECO:0000313" key="6">
    <source>
        <dbReference type="EMBL" id="SKD06035.1"/>
    </source>
</evidence>
<dbReference type="AlphaFoldDB" id="A0A1T5NZU6"/>
<feature type="domain" description="Peptidase M56" evidence="4">
    <location>
        <begin position="147"/>
        <end position="255"/>
    </location>
</feature>